<dbReference type="EMBL" id="BAAARV010000096">
    <property type="protein sequence ID" value="GAA2384653.1"/>
    <property type="molecule type" value="Genomic_DNA"/>
</dbReference>
<dbReference type="Proteomes" id="UP001501444">
    <property type="component" value="Unassembled WGS sequence"/>
</dbReference>
<dbReference type="SMART" id="SM00564">
    <property type="entry name" value="PQQ"/>
    <property type="match status" value="3"/>
</dbReference>
<dbReference type="SUPFAM" id="SSF51004">
    <property type="entry name" value="C-terminal (heme d1) domain of cytochrome cd1-nitrite reductase"/>
    <property type="match status" value="1"/>
</dbReference>
<protein>
    <recommendedName>
        <fullName evidence="2">Pyrrolo-quinoline quinone repeat domain-containing protein</fullName>
    </recommendedName>
</protein>
<feature type="compositionally biased region" description="Pro residues" evidence="1">
    <location>
        <begin position="51"/>
        <end position="69"/>
    </location>
</feature>
<feature type="domain" description="Pyrrolo-quinoline quinone repeat" evidence="2">
    <location>
        <begin position="391"/>
        <end position="513"/>
    </location>
</feature>
<dbReference type="PANTHER" id="PTHR34512:SF30">
    <property type="entry name" value="OUTER MEMBRANE PROTEIN ASSEMBLY FACTOR BAMB"/>
    <property type="match status" value="1"/>
</dbReference>
<dbReference type="InterPro" id="IPR015943">
    <property type="entry name" value="WD40/YVTN_repeat-like_dom_sf"/>
</dbReference>
<sequence>MRRAHTVRMPRPVLFRLFVAGMLVLIVGGVATTAYALRNAGTRGPSAAPSGPAPSGPPPASASPEPPPFTGWSDPKLVGKPYGTKVQGLLTFRGNPTRTYYGQGPVPRTMPVEKWQFPRSGGLCAMSSDKGETREWCGSGWTGQPAVFERDGRTWVVFGAYDRSIHFLDAVTGERILPDFKTGDIIKGSVTVDPDGFPLLYSGSRDNYYRVIALDRGVPTELWKLSADAVKPTLWNDDWDGSGLIIDDYLLEGGENSQFHIVKLNRGYGPDGKVTVNPQLVFHTPGWDEQQLKDFGDTNVSIENSVAVFKDTVYFANSGGLVQGWDLSGLKAGRAPTRTFRFWTGDDTDASVVVDADGYLYVGSEFEKGNARSREVGQMLKLDPSKPDNPVVWSVKDQATRPAGIWGTPALYRDIAIYDTTGGDVLGIDRASGEVRWRFHLPGGETWQSPVVVDDTLFIGDCAGTMHAYDVADTHTDPKLLWEMKIGGCIEATPAVWKGSLYFGTRAGAIHALTTA</sequence>
<dbReference type="InterPro" id="IPR011048">
    <property type="entry name" value="Haem_d1_sf"/>
</dbReference>
<dbReference type="PANTHER" id="PTHR34512">
    <property type="entry name" value="CELL SURFACE PROTEIN"/>
    <property type="match status" value="1"/>
</dbReference>
<evidence type="ECO:0000256" key="1">
    <source>
        <dbReference type="SAM" id="MobiDB-lite"/>
    </source>
</evidence>
<dbReference type="InterPro" id="IPR018391">
    <property type="entry name" value="PQQ_b-propeller_rpt"/>
</dbReference>
<dbReference type="Gene3D" id="2.130.10.10">
    <property type="entry name" value="YVTN repeat-like/Quinoprotein amine dehydrogenase"/>
    <property type="match status" value="2"/>
</dbReference>
<keyword evidence="4" id="KW-1185">Reference proteome</keyword>
<comment type="caution">
    <text evidence="3">The sequence shown here is derived from an EMBL/GenBank/DDBJ whole genome shotgun (WGS) entry which is preliminary data.</text>
</comment>
<dbReference type="SUPFAM" id="SSF50998">
    <property type="entry name" value="Quinoprotein alcohol dehydrogenase-like"/>
    <property type="match status" value="1"/>
</dbReference>
<reference evidence="3 4" key="1">
    <citation type="journal article" date="2019" name="Int. J. Syst. Evol. Microbiol.">
        <title>The Global Catalogue of Microorganisms (GCM) 10K type strain sequencing project: providing services to taxonomists for standard genome sequencing and annotation.</title>
        <authorList>
            <consortium name="The Broad Institute Genomics Platform"/>
            <consortium name="The Broad Institute Genome Sequencing Center for Infectious Disease"/>
            <person name="Wu L."/>
            <person name="Ma J."/>
        </authorList>
    </citation>
    <scope>NUCLEOTIDE SEQUENCE [LARGE SCALE GENOMIC DNA]</scope>
    <source>
        <strain evidence="3 4">JCM 3272</strain>
    </source>
</reference>
<evidence type="ECO:0000313" key="3">
    <source>
        <dbReference type="EMBL" id="GAA2384653.1"/>
    </source>
</evidence>
<gene>
    <name evidence="3" type="ORF">GCM10010170_094110</name>
</gene>
<dbReference type="Pfam" id="PF13360">
    <property type="entry name" value="PQQ_2"/>
    <property type="match status" value="1"/>
</dbReference>
<dbReference type="InterPro" id="IPR011047">
    <property type="entry name" value="Quinoprotein_ADH-like_sf"/>
</dbReference>
<evidence type="ECO:0000313" key="4">
    <source>
        <dbReference type="Proteomes" id="UP001501444"/>
    </source>
</evidence>
<proteinExistence type="predicted"/>
<feature type="region of interest" description="Disordered" evidence="1">
    <location>
        <begin position="41"/>
        <end position="76"/>
    </location>
</feature>
<name>A0ABN3HNK8_9ACTN</name>
<dbReference type="InterPro" id="IPR002372">
    <property type="entry name" value="PQQ_rpt_dom"/>
</dbReference>
<organism evidence="3 4">
    <name type="scientific">Dactylosporangium salmoneum</name>
    <dbReference type="NCBI Taxonomy" id="53361"/>
    <lineage>
        <taxon>Bacteria</taxon>
        <taxon>Bacillati</taxon>
        <taxon>Actinomycetota</taxon>
        <taxon>Actinomycetes</taxon>
        <taxon>Micromonosporales</taxon>
        <taxon>Micromonosporaceae</taxon>
        <taxon>Dactylosporangium</taxon>
    </lineage>
</organism>
<accession>A0ABN3HNK8</accession>
<evidence type="ECO:0000259" key="2">
    <source>
        <dbReference type="Pfam" id="PF13360"/>
    </source>
</evidence>